<keyword evidence="2" id="KW-0012">Acyltransferase</keyword>
<dbReference type="SUPFAM" id="SSF55729">
    <property type="entry name" value="Acyl-CoA N-acyltransferases (Nat)"/>
    <property type="match status" value="1"/>
</dbReference>
<proteinExistence type="predicted"/>
<dbReference type="PROSITE" id="PS51186">
    <property type="entry name" value="GNAT"/>
    <property type="match status" value="1"/>
</dbReference>
<dbReference type="PANTHER" id="PTHR43877:SF1">
    <property type="entry name" value="ACETYLTRANSFERASE"/>
    <property type="match status" value="1"/>
</dbReference>
<dbReference type="RefSeq" id="WP_035158659.1">
    <property type="nucleotide sequence ID" value="NZ_CAWOWR010000013.1"/>
</dbReference>
<dbReference type="InterPro" id="IPR050832">
    <property type="entry name" value="Bact_Acetyltransf"/>
</dbReference>
<dbReference type="AlphaFoldDB" id="A0A558HG88"/>
<dbReference type="InterPro" id="IPR000182">
    <property type="entry name" value="GNAT_dom"/>
</dbReference>
<dbReference type="PANTHER" id="PTHR43877">
    <property type="entry name" value="AMINOALKYLPHOSPHONATE N-ACETYLTRANSFERASE-RELATED-RELATED"/>
    <property type="match status" value="1"/>
</dbReference>
<dbReference type="OrthoDB" id="6198075at2"/>
<dbReference type="CDD" id="cd04301">
    <property type="entry name" value="NAT_SF"/>
    <property type="match status" value="1"/>
</dbReference>
<dbReference type="STRING" id="553385.GCA_000591415_00455"/>
<dbReference type="Gene3D" id="3.40.630.30">
    <property type="match status" value="1"/>
</dbReference>
<dbReference type="Proteomes" id="UP000319941">
    <property type="component" value="Unassembled WGS sequence"/>
</dbReference>
<keyword evidence="5" id="KW-1185">Reference proteome</keyword>
<feature type="domain" description="N-acetyltransferase" evidence="3">
    <location>
        <begin position="30"/>
        <end position="172"/>
    </location>
</feature>
<evidence type="ECO:0000256" key="2">
    <source>
        <dbReference type="ARBA" id="ARBA00023315"/>
    </source>
</evidence>
<evidence type="ECO:0000256" key="1">
    <source>
        <dbReference type="ARBA" id="ARBA00022679"/>
    </source>
</evidence>
<evidence type="ECO:0000259" key="3">
    <source>
        <dbReference type="PROSITE" id="PS51186"/>
    </source>
</evidence>
<evidence type="ECO:0000313" key="4">
    <source>
        <dbReference type="EMBL" id="TVU68156.1"/>
    </source>
</evidence>
<sequence length="173" mass="19632">MHSQTDSSEVQDVRISIVPACTQHAADQAEVFYQAVMQGAAGFYDLAQREQWAGRVPRDAERWAARQHRFEVLVAERDGRCIGFCEYAPEWPLARIEMLYVYPGLTGQGIGSQLLAAAESDLRRRSVRVVSLEASLMLSPGLVRRGWESLGLEHVKRNGICLKRERFEKRLDE</sequence>
<dbReference type="GO" id="GO:0016747">
    <property type="term" value="F:acyltransferase activity, transferring groups other than amino-acyl groups"/>
    <property type="evidence" value="ECO:0007669"/>
    <property type="project" value="InterPro"/>
</dbReference>
<comment type="caution">
    <text evidence="4">The sequence shown here is derived from an EMBL/GenBank/DDBJ whole genome shotgun (WGS) entry which is preliminary data.</text>
</comment>
<gene>
    <name evidence="4" type="ORF">FQP86_15325</name>
</gene>
<dbReference type="EMBL" id="VNFH01000011">
    <property type="protein sequence ID" value="TVU68156.1"/>
    <property type="molecule type" value="Genomic_DNA"/>
</dbReference>
<accession>A0A558HG88</accession>
<keyword evidence="1 4" id="KW-0808">Transferase</keyword>
<dbReference type="InterPro" id="IPR016181">
    <property type="entry name" value="Acyl_CoA_acyltransferase"/>
</dbReference>
<organism evidence="4 5">
    <name type="scientific">Cobetia crustatorum</name>
    <dbReference type="NCBI Taxonomy" id="553385"/>
    <lineage>
        <taxon>Bacteria</taxon>
        <taxon>Pseudomonadati</taxon>
        <taxon>Pseudomonadota</taxon>
        <taxon>Gammaproteobacteria</taxon>
        <taxon>Oceanospirillales</taxon>
        <taxon>Halomonadaceae</taxon>
        <taxon>Cobetia</taxon>
    </lineage>
</organism>
<evidence type="ECO:0000313" key="5">
    <source>
        <dbReference type="Proteomes" id="UP000319941"/>
    </source>
</evidence>
<dbReference type="Pfam" id="PF00583">
    <property type="entry name" value="Acetyltransf_1"/>
    <property type="match status" value="1"/>
</dbReference>
<protein>
    <submittedName>
        <fullName evidence="4">GNAT family N-acetyltransferase</fullName>
    </submittedName>
</protein>
<reference evidence="4 5" key="1">
    <citation type="submission" date="2019-07" db="EMBL/GenBank/DDBJ databases">
        <title>Diversity of Bacteria from Kongsfjorden, Arctic.</title>
        <authorList>
            <person name="Yu Y."/>
        </authorList>
    </citation>
    <scope>NUCLEOTIDE SEQUENCE [LARGE SCALE GENOMIC DNA]</scope>
    <source>
        <strain evidence="4 5">SM1923</strain>
    </source>
</reference>
<name>A0A558HG88_9GAMM</name>